<dbReference type="AlphaFoldDB" id="A0A1V0HP53"/>
<dbReference type="EMBL" id="CP012846">
    <property type="protein sequence ID" value="ARC54593.1"/>
    <property type="molecule type" value="Genomic_DNA"/>
</dbReference>
<accession>A0A1V0HP53</accession>
<evidence type="ECO:0000256" key="4">
    <source>
        <dbReference type="ARBA" id="ARBA00022980"/>
    </source>
</evidence>
<proteinExistence type="inferred from homology"/>
<evidence type="ECO:0000256" key="6">
    <source>
        <dbReference type="ARBA" id="ARBA00035172"/>
    </source>
</evidence>
<dbReference type="InterPro" id="IPR035566">
    <property type="entry name" value="Ribosomal_protein_bL20_C"/>
</dbReference>
<reference evidence="9 10" key="1">
    <citation type="submission" date="2015-10" db="EMBL/GenBank/DDBJ databases">
        <title>Survey of human and primate louse endosymbionts.</title>
        <authorList>
            <person name="Boyd B.M."/>
        </authorList>
    </citation>
    <scope>NUCLEOTIDE SEQUENCE [LARGE SCALE GENOMIC DNA]</scope>
    <source>
        <strain evidence="9 10">HPNA</strain>
    </source>
</reference>
<organism evidence="9 10">
    <name type="scientific">Candidatus Riesia pthiripubis</name>
    <dbReference type="NCBI Taxonomy" id="428412"/>
    <lineage>
        <taxon>Bacteria</taxon>
        <taxon>Pseudomonadati</taxon>
        <taxon>Pseudomonadota</taxon>
        <taxon>Gammaproteobacteria</taxon>
        <taxon>Enterobacterales</taxon>
        <taxon>Enterobacteriaceae</taxon>
        <taxon>Candidatus Riesia</taxon>
    </lineage>
</organism>
<dbReference type="GO" id="GO:0000027">
    <property type="term" value="P:ribosomal large subunit assembly"/>
    <property type="evidence" value="ECO:0007669"/>
    <property type="project" value="UniProtKB-UniRule"/>
</dbReference>
<protein>
    <recommendedName>
        <fullName evidence="6 7">Large ribosomal subunit protein bL20</fullName>
    </recommendedName>
</protein>
<dbReference type="CDD" id="cd07026">
    <property type="entry name" value="Ribosomal_L20"/>
    <property type="match status" value="1"/>
</dbReference>
<comment type="function">
    <text evidence="7 8">Binds directly to 23S ribosomal RNA and is necessary for the in vitro assembly process of the 50S ribosomal subunit. It is not involved in the protein synthesizing functions of that subunit.</text>
</comment>
<comment type="similarity">
    <text evidence="1 7 8">Belongs to the bacterial ribosomal protein bL20 family.</text>
</comment>
<gene>
    <name evidence="7 9" type="primary">rplT</name>
    <name evidence="9" type="ORF">AOE58_00255</name>
</gene>
<evidence type="ECO:0000256" key="2">
    <source>
        <dbReference type="ARBA" id="ARBA00022730"/>
    </source>
</evidence>
<dbReference type="InterPro" id="IPR005813">
    <property type="entry name" value="Ribosomal_bL20"/>
</dbReference>
<dbReference type="GO" id="GO:0005840">
    <property type="term" value="C:ribosome"/>
    <property type="evidence" value="ECO:0007669"/>
    <property type="project" value="UniProtKB-KW"/>
</dbReference>
<dbReference type="STRING" id="428412.AOE58_00255"/>
<dbReference type="PANTHER" id="PTHR10986">
    <property type="entry name" value="39S RIBOSOMAL PROTEIN L20"/>
    <property type="match status" value="1"/>
</dbReference>
<keyword evidence="4 7" id="KW-0689">Ribosomal protein</keyword>
<dbReference type="Pfam" id="PF00453">
    <property type="entry name" value="Ribosomal_L20"/>
    <property type="match status" value="1"/>
</dbReference>
<evidence type="ECO:0000313" key="9">
    <source>
        <dbReference type="EMBL" id="ARC54593.1"/>
    </source>
</evidence>
<dbReference type="PROSITE" id="PS00937">
    <property type="entry name" value="RIBOSOMAL_L20"/>
    <property type="match status" value="1"/>
</dbReference>
<keyword evidence="3 7" id="KW-0694">RNA-binding</keyword>
<keyword evidence="5 7" id="KW-0687">Ribonucleoprotein</keyword>
<sequence length="118" mass="14204">MTRIKRGVHSRFRHKKILKLSKGYYGARSRSYRVAKQSVIKSYQYSYRDRKKKKNFFRKLWIIRINASVRKHGITYSKFMNLLKKSSIKVNRKMLSEISISSKEVFNNLVEKVRNKTI</sequence>
<dbReference type="Gene3D" id="1.10.1900.20">
    <property type="entry name" value="Ribosomal protein L20"/>
    <property type="match status" value="1"/>
</dbReference>
<dbReference type="HAMAP" id="MF_00382">
    <property type="entry name" value="Ribosomal_bL20"/>
    <property type="match status" value="1"/>
</dbReference>
<evidence type="ECO:0000256" key="3">
    <source>
        <dbReference type="ARBA" id="ARBA00022884"/>
    </source>
</evidence>
<dbReference type="Gene3D" id="6.10.160.10">
    <property type="match status" value="1"/>
</dbReference>
<dbReference type="Proteomes" id="UP000243729">
    <property type="component" value="Chromosome"/>
</dbReference>
<evidence type="ECO:0000256" key="8">
    <source>
        <dbReference type="RuleBase" id="RU000560"/>
    </source>
</evidence>
<dbReference type="GO" id="GO:0019843">
    <property type="term" value="F:rRNA binding"/>
    <property type="evidence" value="ECO:0007669"/>
    <property type="project" value="UniProtKB-UniRule"/>
</dbReference>
<dbReference type="GO" id="GO:0003735">
    <property type="term" value="F:structural constituent of ribosome"/>
    <property type="evidence" value="ECO:0007669"/>
    <property type="project" value="InterPro"/>
</dbReference>
<dbReference type="FunFam" id="1.10.1900.20:FF:000001">
    <property type="entry name" value="50S ribosomal protein L20"/>
    <property type="match status" value="1"/>
</dbReference>
<dbReference type="SUPFAM" id="SSF74731">
    <property type="entry name" value="Ribosomal protein L20"/>
    <property type="match status" value="1"/>
</dbReference>
<dbReference type="NCBIfam" id="TIGR01032">
    <property type="entry name" value="rplT_bact"/>
    <property type="match status" value="1"/>
</dbReference>
<evidence type="ECO:0000256" key="5">
    <source>
        <dbReference type="ARBA" id="ARBA00023274"/>
    </source>
</evidence>
<evidence type="ECO:0000256" key="7">
    <source>
        <dbReference type="HAMAP-Rule" id="MF_00382"/>
    </source>
</evidence>
<dbReference type="PRINTS" id="PR00062">
    <property type="entry name" value="RIBOSOMALL20"/>
</dbReference>
<dbReference type="GO" id="GO:1990904">
    <property type="term" value="C:ribonucleoprotein complex"/>
    <property type="evidence" value="ECO:0007669"/>
    <property type="project" value="UniProtKB-KW"/>
</dbReference>
<keyword evidence="2 7" id="KW-0699">rRNA-binding</keyword>
<evidence type="ECO:0000256" key="1">
    <source>
        <dbReference type="ARBA" id="ARBA00007698"/>
    </source>
</evidence>
<dbReference type="InterPro" id="IPR049946">
    <property type="entry name" value="RIBOSOMAL_L20_CS"/>
</dbReference>
<name>A0A1V0HP53_9ENTR</name>
<keyword evidence="10" id="KW-1185">Reference proteome</keyword>
<dbReference type="GO" id="GO:0006412">
    <property type="term" value="P:translation"/>
    <property type="evidence" value="ECO:0007669"/>
    <property type="project" value="InterPro"/>
</dbReference>
<evidence type="ECO:0000313" key="10">
    <source>
        <dbReference type="Proteomes" id="UP000243729"/>
    </source>
</evidence>